<dbReference type="Pfam" id="PF00990">
    <property type="entry name" value="GGDEF"/>
    <property type="match status" value="2"/>
</dbReference>
<dbReference type="PROSITE" id="PS50113">
    <property type="entry name" value="PAC"/>
    <property type="match status" value="2"/>
</dbReference>
<evidence type="ECO:0000259" key="2">
    <source>
        <dbReference type="PROSITE" id="PS50113"/>
    </source>
</evidence>
<evidence type="ECO:0000259" key="4">
    <source>
        <dbReference type="PROSITE" id="PS50887"/>
    </source>
</evidence>
<dbReference type="Gene3D" id="3.30.450.20">
    <property type="entry name" value="PAS domain"/>
    <property type="match status" value="3"/>
</dbReference>
<name>A0A564G052_9HYPH</name>
<reference evidence="5" key="3">
    <citation type="submission" date="2021-08" db="EMBL/GenBank/DDBJ databases">
        <authorList>
            <person name="Tani A."/>
            <person name="Ola A."/>
            <person name="Ogura Y."/>
            <person name="Katsura K."/>
            <person name="Hayashi T."/>
        </authorList>
    </citation>
    <scope>NUCLEOTIDE SEQUENCE</scope>
    <source>
        <strain evidence="5">DSM 22415</strain>
    </source>
</reference>
<dbReference type="InterPro" id="IPR052155">
    <property type="entry name" value="Biofilm_reg_signaling"/>
</dbReference>
<dbReference type="EMBL" id="CABFVH010000015">
    <property type="protein sequence ID" value="VUF13011.1"/>
    <property type="molecule type" value="Genomic_DNA"/>
</dbReference>
<dbReference type="InterPro" id="IPR000160">
    <property type="entry name" value="GGDEF_dom"/>
</dbReference>
<dbReference type="InterPro" id="IPR013655">
    <property type="entry name" value="PAS_fold_3"/>
</dbReference>
<dbReference type="SMART" id="SM00086">
    <property type="entry name" value="PAC"/>
    <property type="match status" value="3"/>
</dbReference>
<feature type="domain" description="EAL" evidence="3">
    <location>
        <begin position="910"/>
        <end position="1165"/>
    </location>
</feature>
<accession>A0A564G052</accession>
<dbReference type="InterPro" id="IPR003018">
    <property type="entry name" value="GAF"/>
</dbReference>
<dbReference type="Gene3D" id="3.30.450.40">
    <property type="match status" value="1"/>
</dbReference>
<dbReference type="SMART" id="SM00065">
    <property type="entry name" value="GAF"/>
    <property type="match status" value="1"/>
</dbReference>
<dbReference type="CDD" id="cd00130">
    <property type="entry name" value="PAS"/>
    <property type="match status" value="3"/>
</dbReference>
<proteinExistence type="predicted"/>
<dbReference type="CDD" id="cd01948">
    <property type="entry name" value="EAL"/>
    <property type="match status" value="1"/>
</dbReference>
<dbReference type="SUPFAM" id="SSF55781">
    <property type="entry name" value="GAF domain-like"/>
    <property type="match status" value="1"/>
</dbReference>
<dbReference type="Gene3D" id="3.20.20.450">
    <property type="entry name" value="EAL domain"/>
    <property type="match status" value="1"/>
</dbReference>
<dbReference type="Proteomes" id="UP000401717">
    <property type="component" value="Unassembled WGS sequence"/>
</dbReference>
<dbReference type="Pfam" id="PF00563">
    <property type="entry name" value="EAL"/>
    <property type="match status" value="1"/>
</dbReference>
<evidence type="ECO:0000313" key="8">
    <source>
        <dbReference type="Proteomes" id="UP001055303"/>
    </source>
</evidence>
<dbReference type="SUPFAM" id="SSF55785">
    <property type="entry name" value="PYP-like sensor domain (PAS domain)"/>
    <property type="match status" value="3"/>
</dbReference>
<dbReference type="InterPro" id="IPR029016">
    <property type="entry name" value="GAF-like_dom_sf"/>
</dbReference>
<dbReference type="PANTHER" id="PTHR44757">
    <property type="entry name" value="DIGUANYLATE CYCLASE DGCP"/>
    <property type="match status" value="1"/>
</dbReference>
<evidence type="ECO:0000313" key="6">
    <source>
        <dbReference type="EMBL" id="VUF13011.1"/>
    </source>
</evidence>
<dbReference type="SMART" id="SM00267">
    <property type="entry name" value="GGDEF"/>
    <property type="match status" value="2"/>
</dbReference>
<dbReference type="InterPro" id="IPR035919">
    <property type="entry name" value="EAL_sf"/>
</dbReference>
<dbReference type="PROSITE" id="PS50112">
    <property type="entry name" value="PAS"/>
    <property type="match status" value="1"/>
</dbReference>
<dbReference type="InterPro" id="IPR000014">
    <property type="entry name" value="PAS"/>
</dbReference>
<dbReference type="SUPFAM" id="SSF141868">
    <property type="entry name" value="EAL domain-like"/>
    <property type="match status" value="1"/>
</dbReference>
<dbReference type="OrthoDB" id="9814202at2"/>
<dbReference type="InterPro" id="IPR001610">
    <property type="entry name" value="PAC"/>
</dbReference>
<dbReference type="FunFam" id="3.30.450.20:FF:000099">
    <property type="entry name" value="Sensory box sensor histidine kinase"/>
    <property type="match status" value="1"/>
</dbReference>
<organism evidence="6 7">
    <name type="scientific">Methylobacterium dankookense</name>
    <dbReference type="NCBI Taxonomy" id="560405"/>
    <lineage>
        <taxon>Bacteria</taxon>
        <taxon>Pseudomonadati</taxon>
        <taxon>Pseudomonadota</taxon>
        <taxon>Alphaproteobacteria</taxon>
        <taxon>Hyphomicrobiales</taxon>
        <taxon>Methylobacteriaceae</taxon>
        <taxon>Methylobacterium</taxon>
    </lineage>
</organism>
<dbReference type="InterPro" id="IPR013656">
    <property type="entry name" value="PAS_4"/>
</dbReference>
<dbReference type="SMART" id="SM00052">
    <property type="entry name" value="EAL"/>
    <property type="match status" value="1"/>
</dbReference>
<dbReference type="PROSITE" id="PS50883">
    <property type="entry name" value="EAL"/>
    <property type="match status" value="1"/>
</dbReference>
<dbReference type="InterPro" id="IPR001633">
    <property type="entry name" value="EAL_dom"/>
</dbReference>
<dbReference type="PANTHER" id="PTHR44757:SF2">
    <property type="entry name" value="BIOFILM ARCHITECTURE MAINTENANCE PROTEIN MBAA"/>
    <property type="match status" value="1"/>
</dbReference>
<feature type="domain" description="PAC" evidence="2">
    <location>
        <begin position="568"/>
        <end position="620"/>
    </location>
</feature>
<evidence type="ECO:0000313" key="5">
    <source>
        <dbReference type="EMBL" id="GJD54316.1"/>
    </source>
</evidence>
<gene>
    <name evidence="5" type="ORF">IFDJLNFL_0186</name>
    <name evidence="6" type="ORF">MTDSW087_02708</name>
</gene>
<dbReference type="InterPro" id="IPR043128">
    <property type="entry name" value="Rev_trsase/Diguanyl_cyclase"/>
</dbReference>
<evidence type="ECO:0000259" key="3">
    <source>
        <dbReference type="PROSITE" id="PS50883"/>
    </source>
</evidence>
<keyword evidence="8" id="KW-1185">Reference proteome</keyword>
<dbReference type="NCBIfam" id="TIGR00229">
    <property type="entry name" value="sensory_box"/>
    <property type="match status" value="2"/>
</dbReference>
<reference evidence="5" key="2">
    <citation type="journal article" date="2021" name="Front. Microbiol.">
        <title>Comprehensive Comparative Genomics and Phenotyping of Methylobacterium Species.</title>
        <authorList>
            <person name="Alessa O."/>
            <person name="Ogura Y."/>
            <person name="Fujitani Y."/>
            <person name="Takami H."/>
            <person name="Hayashi T."/>
            <person name="Sahin N."/>
            <person name="Tani A."/>
        </authorList>
    </citation>
    <scope>NUCLEOTIDE SEQUENCE</scope>
    <source>
        <strain evidence="5">DSM 22415</strain>
    </source>
</reference>
<dbReference type="PROSITE" id="PS50887">
    <property type="entry name" value="GGDEF"/>
    <property type="match status" value="2"/>
</dbReference>
<sequence>MTAQIPSEADRLEALHSLGVRPAPEPEYDAICRTACALFDMPIAWVSLVDAEAQWFKARCGLDLDGTARGASFCTYTIRSDDLLVIEDATRDPRFASGPLVRGEVGVRFYAGAPLVLGPGLRLGALCVVDRVPRTFSERERAQLRDLAQVVMAQLRAGRAAREARESAASFRLLAESTSDMITRCDLQGTRLYVSPASETLLGYKPEELVGTKPRDLIHPDDAEAYGRLLGQVRCGAISRAVTQHRYRHKNGSWIWVEVSFGLARADEGERPAGYIAAVRDVSRRKEAEDRMAHMARHDPLTDLPNRLLFREELERALARLDRDGTGFALHCLDLDRFKSVNDTLGHQAGDTLLRVVAGRIRAVLRRGDVAARLGGDEFVIIQAGCEGPEDAARLAARVVEAMAAPVDLGGYPAGIGVSVGIALAPGDARAPDSLIARADAALYRAKAEGRNTWRFAATEEMPGTSALSEADPAGGAVGELWSRIASVPPDRAGSVLGCFEALLEATATTVWRAAADGTLIEGNGWDALTGQSREASRGDGWLAAVHPADRPRTLSTWRDIVAGREPRSLEYRVRRADGSYRWLLVRAVPLAGPDGRVREWVGSATDIHERRQADEVLRSREERLRLALQAGRMVAWEHDLRSGACSQSENAVEVLGSEAILGEGFLERVHPEDRETMQAFLREGGTRDSLEFRFQPPSGPQLWLRSCAERVGTDRIVGITFDITERKLAEEGAWRAANHDALTGLPNRKLFLQRLDEELAVVARDGGGLSLLLVDLDSLREINDAFGQDTGDGILVEVAARLRVGLRPTDMVARLGGDEFALLLTGRPGLDHAAAQAQAIVARLRQPVHYRGRSLSCRGSVGVAAYLEHDGQAQTLMTDATTALLRAKAQGRSRAVLFTPAMRAETESRTRIGGEVRAALAARQIVPFYQPKVCCRTGRISGFEALARWQHPTRGVLTPGYFGTAFEDPELATAIGDTLIRHVAADMRAWRDGGLDFGRVAVNVSSAEFRKPDLAGSILEVLAGYGVPTAQFELEVTETVFLGQGAESVPAVLNRLHDSGVLVTLDDFGTGFASLTHLKQFPVDHIKVDQSFVRNMEQDGDDAAIVAAVVGLGRSLGMHVTAEGVESAGQVERLRALGCDYAQGYHFAKPMAASRVPHFLRNWAAPAPDAVRLRSA</sequence>
<feature type="domain" description="PAS" evidence="1">
    <location>
        <begin position="167"/>
        <end position="245"/>
    </location>
</feature>
<dbReference type="Pfam" id="PF08448">
    <property type="entry name" value="PAS_4"/>
    <property type="match status" value="1"/>
</dbReference>
<reference evidence="6 7" key="1">
    <citation type="submission" date="2019-06" db="EMBL/GenBank/DDBJ databases">
        <authorList>
            <person name="Rodrigo-Torres L."/>
            <person name="Arahal R. D."/>
            <person name="Lucena T."/>
        </authorList>
    </citation>
    <scope>NUCLEOTIDE SEQUENCE [LARGE SCALE GENOMIC DNA]</scope>
    <source>
        <strain evidence="6 7">SW08-7</strain>
    </source>
</reference>
<dbReference type="Gene3D" id="3.30.70.270">
    <property type="match status" value="2"/>
</dbReference>
<feature type="domain" description="PAC" evidence="2">
    <location>
        <begin position="241"/>
        <end position="294"/>
    </location>
</feature>
<protein>
    <submittedName>
        <fullName evidence="6">Putative signaling protein</fullName>
    </submittedName>
</protein>
<dbReference type="Pfam" id="PF08447">
    <property type="entry name" value="PAS_3"/>
    <property type="match status" value="1"/>
</dbReference>
<dbReference type="EMBL" id="BPQI01000004">
    <property type="protein sequence ID" value="GJD54316.1"/>
    <property type="molecule type" value="Genomic_DNA"/>
</dbReference>
<dbReference type="NCBIfam" id="TIGR00254">
    <property type="entry name" value="GGDEF"/>
    <property type="match status" value="2"/>
</dbReference>
<feature type="domain" description="GGDEF" evidence="4">
    <location>
        <begin position="326"/>
        <end position="459"/>
    </location>
</feature>
<dbReference type="InterPro" id="IPR035965">
    <property type="entry name" value="PAS-like_dom_sf"/>
</dbReference>
<dbReference type="CDD" id="cd01949">
    <property type="entry name" value="GGDEF"/>
    <property type="match status" value="2"/>
</dbReference>
<dbReference type="RefSeq" id="WP_144764648.1">
    <property type="nucleotide sequence ID" value="NZ_BPQI01000004.1"/>
</dbReference>
<dbReference type="InterPro" id="IPR000700">
    <property type="entry name" value="PAS-assoc_C"/>
</dbReference>
<dbReference type="FunFam" id="3.30.70.270:FF:000001">
    <property type="entry name" value="Diguanylate cyclase domain protein"/>
    <property type="match status" value="1"/>
</dbReference>
<dbReference type="AlphaFoldDB" id="A0A564G052"/>
<dbReference type="InterPro" id="IPR029787">
    <property type="entry name" value="Nucleotide_cyclase"/>
</dbReference>
<dbReference type="Proteomes" id="UP001055303">
    <property type="component" value="Unassembled WGS sequence"/>
</dbReference>
<feature type="domain" description="GGDEF" evidence="4">
    <location>
        <begin position="768"/>
        <end position="901"/>
    </location>
</feature>
<dbReference type="SUPFAM" id="SSF55073">
    <property type="entry name" value="Nucleotide cyclase"/>
    <property type="match status" value="2"/>
</dbReference>
<evidence type="ECO:0000259" key="1">
    <source>
        <dbReference type="PROSITE" id="PS50112"/>
    </source>
</evidence>
<dbReference type="SMART" id="SM00091">
    <property type="entry name" value="PAS"/>
    <property type="match status" value="3"/>
</dbReference>
<dbReference type="Pfam" id="PF13185">
    <property type="entry name" value="GAF_2"/>
    <property type="match status" value="1"/>
</dbReference>
<dbReference type="GO" id="GO:0003824">
    <property type="term" value="F:catalytic activity"/>
    <property type="evidence" value="ECO:0007669"/>
    <property type="project" value="UniProtKB-ARBA"/>
</dbReference>
<evidence type="ECO:0000313" key="7">
    <source>
        <dbReference type="Proteomes" id="UP000401717"/>
    </source>
</evidence>